<dbReference type="Proteomes" id="UP000601435">
    <property type="component" value="Unassembled WGS sequence"/>
</dbReference>
<feature type="non-terminal residue" evidence="2">
    <location>
        <position position="94"/>
    </location>
</feature>
<proteinExistence type="predicted"/>
<keyword evidence="1" id="KW-0677">Repeat</keyword>
<protein>
    <recommendedName>
        <fullName evidence="4">Pentatricopeptide repeat-containing protein</fullName>
    </recommendedName>
</protein>
<reference evidence="2" key="1">
    <citation type="submission" date="2021-02" db="EMBL/GenBank/DDBJ databases">
        <authorList>
            <person name="Dougan E. K."/>
            <person name="Rhodes N."/>
            <person name="Thang M."/>
            <person name="Chan C."/>
        </authorList>
    </citation>
    <scope>NUCLEOTIDE SEQUENCE</scope>
</reference>
<gene>
    <name evidence="2" type="ORF">SNEC2469_LOCUS8205</name>
</gene>
<comment type="caution">
    <text evidence="2">The sequence shown here is derived from an EMBL/GenBank/DDBJ whole genome shotgun (WGS) entry which is preliminary data.</text>
</comment>
<dbReference type="PANTHER" id="PTHR47936:SF1">
    <property type="entry name" value="PENTATRICOPEPTIDE REPEAT-CONTAINING PROTEIN GUN1, CHLOROPLASTIC"/>
    <property type="match status" value="1"/>
</dbReference>
<evidence type="ECO:0000313" key="3">
    <source>
        <dbReference type="Proteomes" id="UP000601435"/>
    </source>
</evidence>
<dbReference type="PANTHER" id="PTHR47936">
    <property type="entry name" value="PPR_LONG DOMAIN-CONTAINING PROTEIN"/>
    <property type="match status" value="1"/>
</dbReference>
<dbReference type="AlphaFoldDB" id="A0A812NXV0"/>
<evidence type="ECO:0000313" key="2">
    <source>
        <dbReference type="EMBL" id="CAE7325634.1"/>
    </source>
</evidence>
<dbReference type="Pfam" id="PF13812">
    <property type="entry name" value="PPR_3"/>
    <property type="match status" value="1"/>
</dbReference>
<dbReference type="InterPro" id="IPR011990">
    <property type="entry name" value="TPR-like_helical_dom_sf"/>
</dbReference>
<evidence type="ECO:0000256" key="1">
    <source>
        <dbReference type="ARBA" id="ARBA00022737"/>
    </source>
</evidence>
<dbReference type="Gene3D" id="1.25.40.10">
    <property type="entry name" value="Tetratricopeptide repeat domain"/>
    <property type="match status" value="1"/>
</dbReference>
<dbReference type="OrthoDB" id="413867at2759"/>
<accession>A0A812NXV0</accession>
<dbReference type="InterPro" id="IPR002885">
    <property type="entry name" value="PPR_rpt"/>
</dbReference>
<sequence>FNSTLSGLAVGRCWDRATLLLEEMRQGPITPNVISYNTTISSFVDWEGDFWPYALECLELMRLDELQPDLVSFNTALRAAGARGAWQASLALME</sequence>
<keyword evidence="3" id="KW-1185">Reference proteome</keyword>
<feature type="non-terminal residue" evidence="2">
    <location>
        <position position="1"/>
    </location>
</feature>
<name>A0A812NXV0_9DINO</name>
<evidence type="ECO:0008006" key="4">
    <source>
        <dbReference type="Google" id="ProtNLM"/>
    </source>
</evidence>
<dbReference type="EMBL" id="CAJNJA010013626">
    <property type="protein sequence ID" value="CAE7325634.1"/>
    <property type="molecule type" value="Genomic_DNA"/>
</dbReference>
<organism evidence="2 3">
    <name type="scientific">Symbiodinium necroappetens</name>
    <dbReference type="NCBI Taxonomy" id="1628268"/>
    <lineage>
        <taxon>Eukaryota</taxon>
        <taxon>Sar</taxon>
        <taxon>Alveolata</taxon>
        <taxon>Dinophyceae</taxon>
        <taxon>Suessiales</taxon>
        <taxon>Symbiodiniaceae</taxon>
        <taxon>Symbiodinium</taxon>
    </lineage>
</organism>